<dbReference type="STRING" id="688270.Celal_4146"/>
<dbReference type="HOGENOM" id="CLU_1977576_0_0_10"/>
<protein>
    <submittedName>
        <fullName evidence="1">Uncharacterized protein</fullName>
    </submittedName>
</protein>
<dbReference type="RefSeq" id="WP_013552836.1">
    <property type="nucleotide sequence ID" value="NC_014934.1"/>
</dbReference>
<dbReference type="OrthoDB" id="1158605at2"/>
<keyword evidence="2" id="KW-1185">Reference proteome</keyword>
<name>E6XFB5_CELAD</name>
<dbReference type="AlphaFoldDB" id="E6XFB5"/>
<dbReference type="EMBL" id="CP002453">
    <property type="protein sequence ID" value="ADV51388.1"/>
    <property type="molecule type" value="Genomic_DNA"/>
</dbReference>
<sequence length="126" mass="14763">MTKLCITFSILCSFLFTSNEPEWDIIYTKASYALNHTKKALGSNNFDHQRYYSEKALEAYIDISEYLETSNDDELKLKIEDTISDLEHAVDAPDWDRGRFYSKRVHKNTQDFILELDLRAIEIAEN</sequence>
<reference evidence="1 2" key="1">
    <citation type="journal article" date="2010" name="Stand. Genomic Sci.">
        <title>Complete genome sequence of Cellulophaga algicola type strain (IC166).</title>
        <authorList>
            <person name="Abt B."/>
            <person name="Lu M."/>
            <person name="Misra M."/>
            <person name="Han C."/>
            <person name="Nolan M."/>
            <person name="Lucas S."/>
            <person name="Hammon N."/>
            <person name="Deshpande S."/>
            <person name="Cheng J.F."/>
            <person name="Tapia R."/>
            <person name="Goodwin L."/>
            <person name="Pitluck S."/>
            <person name="Liolios K."/>
            <person name="Pagani I."/>
            <person name="Ivanova N."/>
            <person name="Mavromatis K."/>
            <person name="Ovchinikova G."/>
            <person name="Pati A."/>
            <person name="Chen A."/>
            <person name="Palaniappan K."/>
            <person name="Land M."/>
            <person name="Hauser L."/>
            <person name="Chang Y.J."/>
            <person name="Jeffries C.D."/>
            <person name="Detter J.C."/>
            <person name="Brambilla E."/>
            <person name="Rohde M."/>
            <person name="Tindall B.J."/>
            <person name="Goker M."/>
            <person name="Woyke T."/>
            <person name="Bristow J."/>
            <person name="Eisen J.A."/>
            <person name="Markowitz V."/>
            <person name="Hugenholtz P."/>
            <person name="Kyrpides N.C."/>
            <person name="Klenk H.P."/>
            <person name="Lapidus A."/>
        </authorList>
    </citation>
    <scope>NUCLEOTIDE SEQUENCE [LARGE SCALE GENOMIC DNA]</scope>
    <source>
        <strain evidence="2">DSM 14237 / IC166 / ACAM 630</strain>
    </source>
</reference>
<dbReference type="eggNOG" id="ENOG5030TNK">
    <property type="taxonomic scope" value="Bacteria"/>
</dbReference>
<organism evidence="1 2">
    <name type="scientific">Cellulophaga algicola (strain DSM 14237 / IC166 / ACAM 630)</name>
    <dbReference type="NCBI Taxonomy" id="688270"/>
    <lineage>
        <taxon>Bacteria</taxon>
        <taxon>Pseudomonadati</taxon>
        <taxon>Bacteroidota</taxon>
        <taxon>Flavobacteriia</taxon>
        <taxon>Flavobacteriales</taxon>
        <taxon>Flavobacteriaceae</taxon>
        <taxon>Cellulophaga</taxon>
    </lineage>
</organism>
<dbReference type="Proteomes" id="UP000008634">
    <property type="component" value="Chromosome"/>
</dbReference>
<gene>
    <name evidence="1" type="ordered locus">Celal_4146</name>
</gene>
<dbReference type="KEGG" id="cao:Celal_4146"/>
<evidence type="ECO:0000313" key="1">
    <source>
        <dbReference type="EMBL" id="ADV51388.1"/>
    </source>
</evidence>
<accession>E6XFB5</accession>
<evidence type="ECO:0000313" key="2">
    <source>
        <dbReference type="Proteomes" id="UP000008634"/>
    </source>
</evidence>
<proteinExistence type="predicted"/>